<accession>A0A8S4FMW8</accession>
<gene>
    <name evidence="3" type="ORF">PLXY2_LOCUS9669</name>
</gene>
<comment type="caution">
    <text evidence="3">The sequence shown here is derived from an EMBL/GenBank/DDBJ whole genome shotgun (WGS) entry which is preliminary data.</text>
</comment>
<dbReference type="InterPro" id="IPR015943">
    <property type="entry name" value="WD40/YVTN_repeat-like_dom_sf"/>
</dbReference>
<evidence type="ECO:0000256" key="2">
    <source>
        <dbReference type="SAM" id="MobiDB-lite"/>
    </source>
</evidence>
<evidence type="ECO:0000256" key="1">
    <source>
        <dbReference type="ARBA" id="ARBA00009482"/>
    </source>
</evidence>
<dbReference type="Proteomes" id="UP000653454">
    <property type="component" value="Unassembled WGS sequence"/>
</dbReference>
<dbReference type="PANTHER" id="PTHR10856">
    <property type="entry name" value="CORONIN"/>
    <property type="match status" value="1"/>
</dbReference>
<feature type="region of interest" description="Disordered" evidence="2">
    <location>
        <begin position="1021"/>
        <end position="1073"/>
    </location>
</feature>
<dbReference type="AlphaFoldDB" id="A0A8S4FMW8"/>
<proteinExistence type="inferred from homology"/>
<reference evidence="3" key="1">
    <citation type="submission" date="2020-11" db="EMBL/GenBank/DDBJ databases">
        <authorList>
            <person name="Whiteford S."/>
        </authorList>
    </citation>
    <scope>NUCLEOTIDE SEQUENCE</scope>
</reference>
<dbReference type="SMART" id="SM01167">
    <property type="entry name" value="DUF1900"/>
    <property type="match status" value="2"/>
</dbReference>
<dbReference type="EMBL" id="CAJHNJ030000039">
    <property type="protein sequence ID" value="CAG9129742.1"/>
    <property type="molecule type" value="Genomic_DNA"/>
</dbReference>
<feature type="region of interest" description="Disordered" evidence="2">
    <location>
        <begin position="226"/>
        <end position="286"/>
    </location>
</feature>
<dbReference type="PANTHER" id="PTHR10856:SF20">
    <property type="entry name" value="CORONIN-7"/>
    <property type="match status" value="1"/>
</dbReference>
<sequence>MFGSIREIYNPRASPDPIRSGPGPAGSRGGRVVWALHDTHLVVTGFDNSDEIKKSKMLFESVPTKKPPINRKNKGKEQRDLEDIVCLLRSVQTDQIPIFVARHLEKLPPVTFDHLDCTKLLKDLVKLQSEVSTIKDTYATVSQLEAVKTELHQMKHDSLPPTTMFNNINTNRRGAWTDVDSGPIGLSQCHDDDNFTSNDVINSHKIKSSTAIATLSLCDTEVRAQRDESLGGRGQPAEVALRRNIGDSSEAVGATRTMHTQGCREMASEGADSGAGGARSPVSQEASALAGSVTSLAPSSSSTAQTAAAAARQLTATDKAKLSNERVHNKLAQPLFDDTTNVNTDYQGGWQQVETWLLPHDITYISTIDSGFGYTATSAVDTSAGILRGRPYGGVALLWRHNVFQQVSVIQCNNVRICAIKITTCDRPVIIVSVYLPTNSVNNLQEFTDCLSAVSAIIDEFGVESVFIMGDGNKNVVWGTRTEEQIYGYSKECHDRLRRIDFPDDFIKCAHCYCNNRDHRRVLDGLYSDIVSALREAAVECRGVTKKAGSGARIVGWNKHVSEAHGLARSSFNMWVLCGKPRTGSVYLEICQSRRIFKSRLKWCQDNQHQIKMDSLAEKHSKGNFRGFWKDTGKENVKPSLPVSVDGKNQQKEIANVFKDHFSVKSSLGAAAEVLNADMKYGVLAAPILAKDVAKAIKCIKRGKSPGHDGLSIEHLQHAGPHISRVLAMFYSLCVSHSYLPSNFMKTVVVPVVKNKTELFYGICLLLQQSSKNLSFLLSGCTRIAGVTSAKVSERQILLYSASSLAAPLCTVGLDVSPAILQLHIDHDSRTLFLTGRGDSTIYCYEVTCEAPYLCPLSHHRCARLHQGLSFLQKNHVAVEKVEFARALRLTNGCIEPLSFTVPRIKGLSFLQKNHVAVEKVEFARALRLTNGCIEPLSFTVPRIKGLSFLQKNHVAVEKVEFARALRLTNGCIEPLSFTVPRIKSELFQDDLFPPTLVTWEPWQEAKAWFASAPVSPRLHSLQPPGMESLSAHSLPSPQPKEAKEKERAVQKPKPDLIKSHVPYDPKDKQDSIMKSMSAKVQVNLKLEQDNMEGVDETEWEQ</sequence>
<dbReference type="Pfam" id="PF16300">
    <property type="entry name" value="WD40_4"/>
    <property type="match status" value="3"/>
</dbReference>
<name>A0A8S4FMW8_PLUXY</name>
<dbReference type="InterPro" id="IPR036691">
    <property type="entry name" value="Endo/exonu/phosph_ase_sf"/>
</dbReference>
<dbReference type="Gene3D" id="2.130.10.10">
    <property type="entry name" value="YVTN repeat-like/Quinoprotein amine dehydrogenase"/>
    <property type="match status" value="1"/>
</dbReference>
<dbReference type="InterPro" id="IPR015505">
    <property type="entry name" value="Coronin"/>
</dbReference>
<dbReference type="Gene3D" id="3.60.10.10">
    <property type="entry name" value="Endonuclease/exonuclease/phosphatase"/>
    <property type="match status" value="1"/>
</dbReference>
<evidence type="ECO:0000313" key="4">
    <source>
        <dbReference type="Proteomes" id="UP000653454"/>
    </source>
</evidence>
<feature type="region of interest" description="Disordered" evidence="2">
    <location>
        <begin position="9"/>
        <end position="29"/>
    </location>
</feature>
<dbReference type="SUPFAM" id="SSF56219">
    <property type="entry name" value="DNase I-like"/>
    <property type="match status" value="1"/>
</dbReference>
<organism evidence="3 4">
    <name type="scientific">Plutella xylostella</name>
    <name type="common">Diamondback moth</name>
    <name type="synonym">Plutella maculipennis</name>
    <dbReference type="NCBI Taxonomy" id="51655"/>
    <lineage>
        <taxon>Eukaryota</taxon>
        <taxon>Metazoa</taxon>
        <taxon>Ecdysozoa</taxon>
        <taxon>Arthropoda</taxon>
        <taxon>Hexapoda</taxon>
        <taxon>Insecta</taxon>
        <taxon>Pterygota</taxon>
        <taxon>Neoptera</taxon>
        <taxon>Endopterygota</taxon>
        <taxon>Lepidoptera</taxon>
        <taxon>Glossata</taxon>
        <taxon>Ditrysia</taxon>
        <taxon>Yponomeutoidea</taxon>
        <taxon>Plutellidae</taxon>
        <taxon>Plutella</taxon>
    </lineage>
</organism>
<protein>
    <submittedName>
        <fullName evidence="3">(diamondback moth) hypothetical protein</fullName>
    </submittedName>
</protein>
<comment type="similarity">
    <text evidence="1">Belongs to the WD repeat coronin family.</text>
</comment>
<evidence type="ECO:0000313" key="3">
    <source>
        <dbReference type="EMBL" id="CAG9129742.1"/>
    </source>
</evidence>
<keyword evidence="4" id="KW-1185">Reference proteome</keyword>
<feature type="compositionally biased region" description="Basic and acidic residues" evidence="2">
    <location>
        <begin position="1041"/>
        <end position="1072"/>
    </location>
</feature>